<accession>A0AA35T1Z5</accession>
<protein>
    <submittedName>
        <fullName evidence="3">Succinate--hydroxymethylglutarate CoA-transferase</fullName>
    </submittedName>
</protein>
<dbReference type="PANTHER" id="PTHR48207:SF4">
    <property type="entry name" value="BLL6097 PROTEIN"/>
    <property type="match status" value="1"/>
</dbReference>
<organism evidence="3 4">
    <name type="scientific">Geodia barretti</name>
    <name type="common">Barrett's horny sponge</name>
    <dbReference type="NCBI Taxonomy" id="519541"/>
    <lineage>
        <taxon>Eukaryota</taxon>
        <taxon>Metazoa</taxon>
        <taxon>Porifera</taxon>
        <taxon>Demospongiae</taxon>
        <taxon>Heteroscleromorpha</taxon>
        <taxon>Tetractinellida</taxon>
        <taxon>Astrophorina</taxon>
        <taxon>Geodiidae</taxon>
        <taxon>Geodia</taxon>
    </lineage>
</organism>
<dbReference type="Gene3D" id="3.30.1540.10">
    <property type="entry name" value="formyl-coa transferase, domain 3"/>
    <property type="match status" value="1"/>
</dbReference>
<dbReference type="Pfam" id="PF02515">
    <property type="entry name" value="CoA_transf_3"/>
    <property type="match status" value="1"/>
</dbReference>
<proteinExistence type="inferred from homology"/>
<evidence type="ECO:0000256" key="1">
    <source>
        <dbReference type="ARBA" id="ARBA00008383"/>
    </source>
</evidence>
<keyword evidence="4" id="KW-1185">Reference proteome</keyword>
<dbReference type="InterPro" id="IPR050483">
    <property type="entry name" value="CoA-transferase_III_domain"/>
</dbReference>
<comment type="similarity">
    <text evidence="1">Belongs to the CoA-transferase III family.</text>
</comment>
<evidence type="ECO:0000313" key="4">
    <source>
        <dbReference type="Proteomes" id="UP001174909"/>
    </source>
</evidence>
<sequence length="410" mass="44243">MTASTSAGPLAGVAVLDLTQILAGPMCTMVLADMGADVIKVEKPNGGDDNRRMGPPFVKDWSAGFLAVNRNQRSLALDLQNEEGRKVFKRLVEGADVVVENFRPGVMERLGLAYEELRKIKPALVYCTISGFGSTGPARNRGGFDLVAQGVSGLMSITGHPNSPPAKVGVPITDLTAGLYGANGIMAAYIHALRTGEGQMVDTSLMEAGVAYTVWESSVYFAEGEIPGPLGSAHRVSAPYQALRTRNGYLNLGAATQPTWEQLCRAIGLEDLMEDDRFRNPWDRKAREEELAALLEETFSTDDTERWLELLDGAGVVAGPIYNMEQVYQDPQVLAREMLVEMEDPDLGTIRNIGVPVKLSETPGSIRRRAPALGEHSAEILLEWGFGQNEVDGLLADGVILANQGSGSRR</sequence>
<keyword evidence="2" id="KW-0808">Transferase</keyword>
<gene>
    <name evidence="3" type="ORF">GBAR_LOCUS22460</name>
</gene>
<dbReference type="InterPro" id="IPR023606">
    <property type="entry name" value="CoA-Trfase_III_dom_1_sf"/>
</dbReference>
<evidence type="ECO:0000313" key="3">
    <source>
        <dbReference type="EMBL" id="CAI8040295.1"/>
    </source>
</evidence>
<comment type="caution">
    <text evidence="3">The sequence shown here is derived from an EMBL/GenBank/DDBJ whole genome shotgun (WGS) entry which is preliminary data.</text>
</comment>
<dbReference type="Proteomes" id="UP001174909">
    <property type="component" value="Unassembled WGS sequence"/>
</dbReference>
<dbReference type="EMBL" id="CASHTH010003100">
    <property type="protein sequence ID" value="CAI8040295.1"/>
    <property type="molecule type" value="Genomic_DNA"/>
</dbReference>
<name>A0AA35T1Z5_GEOBA</name>
<dbReference type="Gene3D" id="3.40.50.10540">
    <property type="entry name" value="Crotonobetainyl-coa:carnitine coa-transferase, domain 1"/>
    <property type="match status" value="1"/>
</dbReference>
<dbReference type="GO" id="GO:0008410">
    <property type="term" value="F:CoA-transferase activity"/>
    <property type="evidence" value="ECO:0007669"/>
    <property type="project" value="TreeGrafter"/>
</dbReference>
<dbReference type="SUPFAM" id="SSF89796">
    <property type="entry name" value="CoA-transferase family III (CaiB/BaiF)"/>
    <property type="match status" value="1"/>
</dbReference>
<dbReference type="InterPro" id="IPR044855">
    <property type="entry name" value="CoA-Trfase_III_dom3_sf"/>
</dbReference>
<evidence type="ECO:0000256" key="2">
    <source>
        <dbReference type="ARBA" id="ARBA00022679"/>
    </source>
</evidence>
<dbReference type="InterPro" id="IPR003673">
    <property type="entry name" value="CoA-Trfase_fam_III"/>
</dbReference>
<dbReference type="PANTHER" id="PTHR48207">
    <property type="entry name" value="SUCCINATE--HYDROXYMETHYLGLUTARATE COA-TRANSFERASE"/>
    <property type="match status" value="1"/>
</dbReference>
<dbReference type="AlphaFoldDB" id="A0AA35T1Z5"/>
<reference evidence="3" key="1">
    <citation type="submission" date="2023-03" db="EMBL/GenBank/DDBJ databases">
        <authorList>
            <person name="Steffen K."/>
            <person name="Cardenas P."/>
        </authorList>
    </citation>
    <scope>NUCLEOTIDE SEQUENCE</scope>
</reference>